<reference evidence="10 11" key="1">
    <citation type="journal article" date="2018" name="PLoS Pathog.">
        <title>Evolution of structural diversity of trichothecenes, a family of toxins produced by plant pathogenic and entomopathogenic fungi.</title>
        <authorList>
            <person name="Proctor R.H."/>
            <person name="McCormick S.P."/>
            <person name="Kim H.S."/>
            <person name="Cardoza R.E."/>
            <person name="Stanley A.M."/>
            <person name="Lindo L."/>
            <person name="Kelly A."/>
            <person name="Brown D.W."/>
            <person name="Lee T."/>
            <person name="Vaughan M.M."/>
            <person name="Alexander N.J."/>
            <person name="Busman M."/>
            <person name="Gutierrez S."/>
        </authorList>
    </citation>
    <scope>NUCLEOTIDE SEQUENCE [LARGE SCALE GENOMIC DNA]</scope>
    <source>
        <strain evidence="10 11">NRRL 3299</strain>
    </source>
</reference>
<feature type="compositionally biased region" description="Basic and acidic residues" evidence="6">
    <location>
        <begin position="54"/>
        <end position="63"/>
    </location>
</feature>
<evidence type="ECO:0000313" key="10">
    <source>
        <dbReference type="EMBL" id="RGP67713.1"/>
    </source>
</evidence>
<feature type="transmembrane region" description="Helical" evidence="7">
    <location>
        <begin position="451"/>
        <end position="470"/>
    </location>
</feature>
<dbReference type="Pfam" id="PF24864">
    <property type="entry name" value="DUF7730"/>
    <property type="match status" value="1"/>
</dbReference>
<sequence length="723" mass="80781">MAPSSPVYKSSPCPSPESPGYSLASPGSPSSQVFPTVESPTRSPRSPVSQPFVDWRDHEHDIPRLPSPRPRVLTPTGFRESDTHDQQRHVPTLLQNSSWFKVPPHLRRDILRLAFGDRRLHMGLKFDAALSPAWQSFGMVCHRVSSEDEGPMTRGSLKDGPWVDECVSSRQEAEPIGIMGWLLSCRQNYSEAIDMLYSTNTMLIYDEPLLTHLTQLILPHRLALVTSLEIKWPIRTVDHLNGLFHHLSLPHFPNLKRLYISLESDRGFEAGLTPGAITSVLSEFVRNRSDLIECAMALPFKTFESIAHRLVQGNSGYERKTYSQIWCSLDGSLHAIKLPYADSYPKPPFQLGPNPGTGYWLLEGTSAPLTWRWRSSSHGWSGVFVGWEDPGFGLGVPLKDGPAHLTPDERLERSYLLTWISSLMYTTAIASAKFAVLTFYWRLFRYSHTRIAIQIVLVLCVLWTMVRILLLTMQCHPTAAYWDLDRRNTHCHVKSSIYFFSTGLTHGVLDVVILVLPVVEVSRMRLPLGQKLAVMGLFGFGALVCVLTILVIHDAFMLNNSTRDITLTMAYHGSLSAAEINLANITISLPMLRPAFRAIIPSSFLSSHRSKRAVIDSVLAPEYGIKKGSNVTETSHQEGTSSVCEFAMHGDIPPGYDLEASHAGWSYGTEITIFSPWRHQTPPPTINEGLDGIQISEETTVQVERLGEPGGDMPDLDEIESPK</sequence>
<feature type="domain" description="Rhodopsin" evidence="8">
    <location>
        <begin position="412"/>
        <end position="597"/>
    </location>
</feature>
<dbReference type="PANTHER" id="PTHR33048">
    <property type="entry name" value="PTH11-LIKE INTEGRAL MEMBRANE PROTEIN (AFU_ORTHOLOGUE AFUA_5G11245)"/>
    <property type="match status" value="1"/>
</dbReference>
<comment type="caution">
    <text evidence="10">The sequence shown here is derived from an EMBL/GenBank/DDBJ whole genome shotgun (WGS) entry which is preliminary data.</text>
</comment>
<keyword evidence="3 7" id="KW-1133">Transmembrane helix</keyword>
<evidence type="ECO:0000256" key="6">
    <source>
        <dbReference type="SAM" id="MobiDB-lite"/>
    </source>
</evidence>
<dbReference type="InterPro" id="IPR052337">
    <property type="entry name" value="SAT4-like"/>
</dbReference>
<comment type="similarity">
    <text evidence="5">Belongs to the SAT4 family.</text>
</comment>
<dbReference type="GO" id="GO:0016020">
    <property type="term" value="C:membrane"/>
    <property type="evidence" value="ECO:0007669"/>
    <property type="project" value="UniProtKB-SubCell"/>
</dbReference>
<protein>
    <submittedName>
        <fullName evidence="10">Integral membrane</fullName>
    </submittedName>
</protein>
<keyword evidence="11" id="KW-1185">Reference proteome</keyword>
<evidence type="ECO:0000256" key="3">
    <source>
        <dbReference type="ARBA" id="ARBA00022989"/>
    </source>
</evidence>
<keyword evidence="4 7" id="KW-0472">Membrane</keyword>
<evidence type="ECO:0000256" key="5">
    <source>
        <dbReference type="ARBA" id="ARBA00038359"/>
    </source>
</evidence>
<evidence type="ECO:0000313" key="11">
    <source>
        <dbReference type="Proteomes" id="UP000266152"/>
    </source>
</evidence>
<evidence type="ECO:0000256" key="2">
    <source>
        <dbReference type="ARBA" id="ARBA00022692"/>
    </source>
</evidence>
<proteinExistence type="inferred from homology"/>
<dbReference type="STRING" id="5514.A0A395S5N5"/>
<dbReference type="InterPro" id="IPR056632">
    <property type="entry name" value="DUF7730"/>
</dbReference>
<evidence type="ECO:0000256" key="7">
    <source>
        <dbReference type="SAM" id="Phobius"/>
    </source>
</evidence>
<dbReference type="Pfam" id="PF20684">
    <property type="entry name" value="Fung_rhodopsin"/>
    <property type="match status" value="1"/>
</dbReference>
<feature type="domain" description="DUF7730" evidence="9">
    <location>
        <begin position="95"/>
        <end position="237"/>
    </location>
</feature>
<feature type="transmembrane region" description="Helical" evidence="7">
    <location>
        <begin position="497"/>
        <end position="520"/>
    </location>
</feature>
<accession>A0A395S5N5</accession>
<evidence type="ECO:0000256" key="1">
    <source>
        <dbReference type="ARBA" id="ARBA00004141"/>
    </source>
</evidence>
<evidence type="ECO:0000259" key="8">
    <source>
        <dbReference type="Pfam" id="PF20684"/>
    </source>
</evidence>
<comment type="subcellular location">
    <subcellularLocation>
        <location evidence="1">Membrane</location>
        <topology evidence="1">Multi-pass membrane protein</topology>
    </subcellularLocation>
</comment>
<dbReference type="InterPro" id="IPR049326">
    <property type="entry name" value="Rhodopsin_dom_fungi"/>
</dbReference>
<feature type="region of interest" description="Disordered" evidence="6">
    <location>
        <begin position="1"/>
        <end position="90"/>
    </location>
</feature>
<feature type="compositionally biased region" description="Polar residues" evidence="6">
    <location>
        <begin position="25"/>
        <end position="49"/>
    </location>
</feature>
<organism evidence="10 11">
    <name type="scientific">Fusarium sporotrichioides</name>
    <dbReference type="NCBI Taxonomy" id="5514"/>
    <lineage>
        <taxon>Eukaryota</taxon>
        <taxon>Fungi</taxon>
        <taxon>Dikarya</taxon>
        <taxon>Ascomycota</taxon>
        <taxon>Pezizomycotina</taxon>
        <taxon>Sordariomycetes</taxon>
        <taxon>Hypocreomycetidae</taxon>
        <taxon>Hypocreales</taxon>
        <taxon>Nectriaceae</taxon>
        <taxon>Fusarium</taxon>
    </lineage>
</organism>
<dbReference type="EMBL" id="PXOF01000079">
    <property type="protein sequence ID" value="RGP67713.1"/>
    <property type="molecule type" value="Genomic_DNA"/>
</dbReference>
<dbReference type="AlphaFoldDB" id="A0A395S5N5"/>
<dbReference type="PANTHER" id="PTHR33048:SF47">
    <property type="entry name" value="INTEGRAL MEMBRANE PROTEIN-RELATED"/>
    <property type="match status" value="1"/>
</dbReference>
<feature type="transmembrane region" description="Helical" evidence="7">
    <location>
        <begin position="532"/>
        <end position="552"/>
    </location>
</feature>
<evidence type="ECO:0000259" key="9">
    <source>
        <dbReference type="Pfam" id="PF24864"/>
    </source>
</evidence>
<keyword evidence="2 7" id="KW-0812">Transmembrane</keyword>
<name>A0A395S5N5_FUSSP</name>
<feature type="compositionally biased region" description="Basic and acidic residues" evidence="6">
    <location>
        <begin position="79"/>
        <end position="88"/>
    </location>
</feature>
<gene>
    <name evidence="10" type="ORF">FSPOR_5903</name>
</gene>
<dbReference type="Proteomes" id="UP000266152">
    <property type="component" value="Unassembled WGS sequence"/>
</dbReference>
<feature type="transmembrane region" description="Helical" evidence="7">
    <location>
        <begin position="416"/>
        <end position="439"/>
    </location>
</feature>
<evidence type="ECO:0000256" key="4">
    <source>
        <dbReference type="ARBA" id="ARBA00023136"/>
    </source>
</evidence>